<dbReference type="SUPFAM" id="SSF55347">
    <property type="entry name" value="Glyceraldehyde-3-phosphate dehydrogenase-like, C-terminal domain"/>
    <property type="match status" value="1"/>
</dbReference>
<dbReference type="AlphaFoldDB" id="A0A3B1D098"/>
<feature type="non-terminal residue" evidence="3">
    <location>
        <position position="307"/>
    </location>
</feature>
<name>A0A3B1D098_9ZZZZ</name>
<dbReference type="InterPro" id="IPR051450">
    <property type="entry name" value="Gfo/Idh/MocA_Oxidoreductases"/>
</dbReference>
<protein>
    <recommendedName>
        <fullName evidence="4">Gfo/Idh/MocA family oxidoreductase</fullName>
    </recommendedName>
</protein>
<dbReference type="InterPro" id="IPR000683">
    <property type="entry name" value="Gfo/Idh/MocA-like_OxRdtase_N"/>
</dbReference>
<gene>
    <name evidence="3" type="ORF">MNBD_NITROSPINAE03-452</name>
</gene>
<dbReference type="InterPro" id="IPR055170">
    <property type="entry name" value="GFO_IDH_MocA-like_dom"/>
</dbReference>
<dbReference type="Pfam" id="PF22725">
    <property type="entry name" value="GFO_IDH_MocA_C3"/>
    <property type="match status" value="1"/>
</dbReference>
<dbReference type="EMBL" id="UOGB01000230">
    <property type="protein sequence ID" value="VAX22217.1"/>
    <property type="molecule type" value="Genomic_DNA"/>
</dbReference>
<evidence type="ECO:0000259" key="2">
    <source>
        <dbReference type="Pfam" id="PF22725"/>
    </source>
</evidence>
<evidence type="ECO:0000259" key="1">
    <source>
        <dbReference type="Pfam" id="PF01408"/>
    </source>
</evidence>
<dbReference type="InterPro" id="IPR036291">
    <property type="entry name" value="NAD(P)-bd_dom_sf"/>
</dbReference>
<feature type="domain" description="Gfo/Idh/MocA-like oxidoreductase N-terminal" evidence="1">
    <location>
        <begin position="5"/>
        <end position="122"/>
    </location>
</feature>
<dbReference type="Pfam" id="PF01408">
    <property type="entry name" value="GFO_IDH_MocA"/>
    <property type="match status" value="1"/>
</dbReference>
<dbReference type="Gene3D" id="3.30.360.10">
    <property type="entry name" value="Dihydrodipicolinate Reductase, domain 2"/>
    <property type="match status" value="1"/>
</dbReference>
<reference evidence="3" key="1">
    <citation type="submission" date="2018-06" db="EMBL/GenBank/DDBJ databases">
        <authorList>
            <person name="Zhirakovskaya E."/>
        </authorList>
    </citation>
    <scope>NUCLEOTIDE SEQUENCE</scope>
</reference>
<dbReference type="GO" id="GO:0000166">
    <property type="term" value="F:nucleotide binding"/>
    <property type="evidence" value="ECO:0007669"/>
    <property type="project" value="InterPro"/>
</dbReference>
<dbReference type="PANTHER" id="PTHR43377">
    <property type="entry name" value="BILIVERDIN REDUCTASE A"/>
    <property type="match status" value="1"/>
</dbReference>
<sequence>MKKIGVCVVGLGFVGGQAHAPSVNKIKNGNLVAVCDMNDKLATKYATKYGCRKYLSVKEALKDPDIDAAVIAVPNPFHYQVAMEFIKAGKHILLEMPLGVDLKQTDKIISAAKKAKVTLMPGLNFKFAPIYKEIKRMIKKDKVLGKGPVAIHFREYISANLLAAQWPPNSWAWDKKKSGGPLFTLSVWSIDLFRWLLNSEIKQLHAVAENHKLPKYKGTHGYMGYAVAEFTNGTIVSLQYSGGVSADQTISRTELIGENTNILTAIDTHTIKLNTDDVYETVYKVDAPGTRMWGHYQEVEHFVDCLA</sequence>
<accession>A0A3B1D098</accession>
<dbReference type="PANTHER" id="PTHR43377:SF1">
    <property type="entry name" value="BILIVERDIN REDUCTASE A"/>
    <property type="match status" value="1"/>
</dbReference>
<proteinExistence type="predicted"/>
<organism evidence="3">
    <name type="scientific">hydrothermal vent metagenome</name>
    <dbReference type="NCBI Taxonomy" id="652676"/>
    <lineage>
        <taxon>unclassified sequences</taxon>
        <taxon>metagenomes</taxon>
        <taxon>ecological metagenomes</taxon>
    </lineage>
</organism>
<feature type="domain" description="GFO/IDH/MocA-like oxidoreductase" evidence="2">
    <location>
        <begin position="160"/>
        <end position="259"/>
    </location>
</feature>
<dbReference type="Gene3D" id="3.40.50.720">
    <property type="entry name" value="NAD(P)-binding Rossmann-like Domain"/>
    <property type="match status" value="1"/>
</dbReference>
<dbReference type="SUPFAM" id="SSF51735">
    <property type="entry name" value="NAD(P)-binding Rossmann-fold domains"/>
    <property type="match status" value="1"/>
</dbReference>
<evidence type="ECO:0000313" key="3">
    <source>
        <dbReference type="EMBL" id="VAX22217.1"/>
    </source>
</evidence>
<evidence type="ECO:0008006" key="4">
    <source>
        <dbReference type="Google" id="ProtNLM"/>
    </source>
</evidence>